<gene>
    <name evidence="1" type="ORF">E2C01_072613</name>
</gene>
<comment type="caution">
    <text evidence="1">The sequence shown here is derived from an EMBL/GenBank/DDBJ whole genome shotgun (WGS) entry which is preliminary data.</text>
</comment>
<dbReference type="EMBL" id="VSRR010047665">
    <property type="protein sequence ID" value="MPC78133.1"/>
    <property type="molecule type" value="Genomic_DNA"/>
</dbReference>
<dbReference type="AlphaFoldDB" id="A0A5B7I762"/>
<dbReference type="Proteomes" id="UP000324222">
    <property type="component" value="Unassembled WGS sequence"/>
</dbReference>
<sequence length="69" mass="7472">MRIFGVTTWNLAGYHGDMQVTLNHSTNDSFKVVCGGFQPTRGRLPDPTPTTLSTTPPPLLILLITCLSA</sequence>
<reference evidence="1 2" key="1">
    <citation type="submission" date="2019-05" db="EMBL/GenBank/DDBJ databases">
        <title>Another draft genome of Portunus trituberculatus and its Hox gene families provides insights of decapod evolution.</title>
        <authorList>
            <person name="Jeong J.-H."/>
            <person name="Song I."/>
            <person name="Kim S."/>
            <person name="Choi T."/>
            <person name="Kim D."/>
            <person name="Ryu S."/>
            <person name="Kim W."/>
        </authorList>
    </citation>
    <scope>NUCLEOTIDE SEQUENCE [LARGE SCALE GENOMIC DNA]</scope>
    <source>
        <tissue evidence="1">Muscle</tissue>
    </source>
</reference>
<protein>
    <submittedName>
        <fullName evidence="1">Uncharacterized protein</fullName>
    </submittedName>
</protein>
<name>A0A5B7I762_PORTR</name>
<evidence type="ECO:0000313" key="2">
    <source>
        <dbReference type="Proteomes" id="UP000324222"/>
    </source>
</evidence>
<proteinExistence type="predicted"/>
<evidence type="ECO:0000313" key="1">
    <source>
        <dbReference type="EMBL" id="MPC78133.1"/>
    </source>
</evidence>
<keyword evidence="2" id="KW-1185">Reference proteome</keyword>
<organism evidence="1 2">
    <name type="scientific">Portunus trituberculatus</name>
    <name type="common">Swimming crab</name>
    <name type="synonym">Neptunus trituberculatus</name>
    <dbReference type="NCBI Taxonomy" id="210409"/>
    <lineage>
        <taxon>Eukaryota</taxon>
        <taxon>Metazoa</taxon>
        <taxon>Ecdysozoa</taxon>
        <taxon>Arthropoda</taxon>
        <taxon>Crustacea</taxon>
        <taxon>Multicrustacea</taxon>
        <taxon>Malacostraca</taxon>
        <taxon>Eumalacostraca</taxon>
        <taxon>Eucarida</taxon>
        <taxon>Decapoda</taxon>
        <taxon>Pleocyemata</taxon>
        <taxon>Brachyura</taxon>
        <taxon>Eubrachyura</taxon>
        <taxon>Portunoidea</taxon>
        <taxon>Portunidae</taxon>
        <taxon>Portuninae</taxon>
        <taxon>Portunus</taxon>
    </lineage>
</organism>
<accession>A0A5B7I762</accession>